<dbReference type="GO" id="GO:0050135">
    <property type="term" value="F:NADP+ nucleosidase activity"/>
    <property type="evidence" value="ECO:0007669"/>
    <property type="project" value="InterPro"/>
</dbReference>
<proteinExistence type="predicted"/>
<name>A0A935PXM4_9PROT</name>
<dbReference type="EMBL" id="JADJMH010000005">
    <property type="protein sequence ID" value="MBK7674562.1"/>
    <property type="molecule type" value="Genomic_DNA"/>
</dbReference>
<dbReference type="Proteomes" id="UP000697998">
    <property type="component" value="Unassembled WGS sequence"/>
</dbReference>
<protein>
    <submittedName>
        <fullName evidence="2">Nucleotide-binding protein</fullName>
    </submittedName>
</protein>
<organism evidence="2 3">
    <name type="scientific">Candidatus Accumulibacter proximus</name>
    <dbReference type="NCBI Taxonomy" id="2954385"/>
    <lineage>
        <taxon>Bacteria</taxon>
        <taxon>Pseudomonadati</taxon>
        <taxon>Pseudomonadota</taxon>
        <taxon>Betaproteobacteria</taxon>
        <taxon>Candidatus Accumulibacter</taxon>
    </lineage>
</organism>
<gene>
    <name evidence="2" type="ORF">IPJ27_07195</name>
</gene>
<sequence>MAKVPVEIVTVGETALESISAALQLANAEQSEFTFAQAPPSISAPLQIHTYKRAKTTDFLDLVERTRSESRGFHPFIIVATDAELDGEKFSNLFGSHRAEKGLAILTTALVPDVIIPADRMVAYFIYYLARYSLSFLAPEHKNHDDPRDCVFDRKISKKDIVNSMQGRGLCDECRRILVNGPGAFSAAQFDAIAKLLALSGRILRDGHERDGRPRIFIGSSSEGLSIANKLQELLSSDFSVVVWNQGTVFGLGSTTLEALEAAVFEYHFAVFVFTPDDELQSRGEVKPVARDNVLFELGMFIGKLGRKKAFAIHPGKKAVSLPSDLNGVTTAPYEPTEKNLAAALGPVANRIRTAIRQG</sequence>
<comment type="caution">
    <text evidence="2">The sequence shown here is derived from an EMBL/GenBank/DDBJ whole genome shotgun (WGS) entry which is preliminary data.</text>
</comment>
<evidence type="ECO:0000313" key="3">
    <source>
        <dbReference type="Proteomes" id="UP000697998"/>
    </source>
</evidence>
<reference evidence="2 3" key="1">
    <citation type="submission" date="2020-10" db="EMBL/GenBank/DDBJ databases">
        <title>Connecting structure to function with the recovery of over 1000 high-quality activated sludge metagenome-assembled genomes encoding full-length rRNA genes using long-read sequencing.</title>
        <authorList>
            <person name="Singleton C.M."/>
            <person name="Petriglieri F."/>
            <person name="Kristensen J.M."/>
            <person name="Kirkegaard R.H."/>
            <person name="Michaelsen T.Y."/>
            <person name="Andersen M.H."/>
            <person name="Karst S.M."/>
            <person name="Dueholm M.S."/>
            <person name="Nielsen P.H."/>
            <person name="Albertsen M."/>
        </authorList>
    </citation>
    <scope>NUCLEOTIDE SEQUENCE [LARGE SCALE GENOMIC DNA]</scope>
    <source>
        <strain evidence="2">EsbW_18-Q3-R4-48_BATAC.285</strain>
    </source>
</reference>
<evidence type="ECO:0000259" key="1">
    <source>
        <dbReference type="Pfam" id="PF10137"/>
    </source>
</evidence>
<feature type="domain" description="CD-NTase-associated protein 12/Pycsar effector protein TIR" evidence="1">
    <location>
        <begin position="215"/>
        <end position="335"/>
    </location>
</feature>
<dbReference type="AlphaFoldDB" id="A0A935PXM4"/>
<accession>A0A935PXM4</accession>
<dbReference type="Pfam" id="PF10137">
    <property type="entry name" value="CAP12-PCTIR_TIR"/>
    <property type="match status" value="1"/>
</dbReference>
<dbReference type="InterPro" id="IPR019302">
    <property type="entry name" value="CAP12/PCTIR_TIR_dom"/>
</dbReference>
<evidence type="ECO:0000313" key="2">
    <source>
        <dbReference type="EMBL" id="MBK7674562.1"/>
    </source>
</evidence>